<dbReference type="GO" id="GO:0016773">
    <property type="term" value="F:phosphotransferase activity, alcohol group as acceptor"/>
    <property type="evidence" value="ECO:0007669"/>
    <property type="project" value="InterPro"/>
</dbReference>
<dbReference type="InterPro" id="IPR011009">
    <property type="entry name" value="Kinase-like_dom_sf"/>
</dbReference>
<dbReference type="GO" id="GO:0019748">
    <property type="term" value="P:secondary metabolic process"/>
    <property type="evidence" value="ECO:0007669"/>
    <property type="project" value="InterPro"/>
</dbReference>
<evidence type="ECO:0000313" key="2">
    <source>
        <dbReference type="Proteomes" id="UP000588586"/>
    </source>
</evidence>
<dbReference type="EMBL" id="JABEPQ010000007">
    <property type="protein sequence ID" value="NNM48226.1"/>
    <property type="molecule type" value="Genomic_DNA"/>
</dbReference>
<reference evidence="1 2" key="1">
    <citation type="submission" date="2020-04" db="EMBL/GenBank/DDBJ databases">
        <title>Knoellia sp. isolate from air conditioner.</title>
        <authorList>
            <person name="Chea S."/>
            <person name="Kim D.-U."/>
        </authorList>
    </citation>
    <scope>NUCLEOTIDE SEQUENCE [LARGE SCALE GENOMIC DNA]</scope>
    <source>
        <strain evidence="1 2">DB2414S</strain>
    </source>
</reference>
<dbReference type="InterPro" id="IPR006748">
    <property type="entry name" value="NH2Glyco/OHUrea_AB-resist_kin"/>
</dbReference>
<comment type="caution">
    <text evidence="1">The sequence shown here is derived from an EMBL/GenBank/DDBJ whole genome shotgun (WGS) entry which is preliminary data.</text>
</comment>
<dbReference type="AlphaFoldDB" id="A0A849HEP9"/>
<name>A0A849HEP9_9MICO</name>
<evidence type="ECO:0000313" key="1">
    <source>
        <dbReference type="EMBL" id="NNM48226.1"/>
    </source>
</evidence>
<proteinExistence type="predicted"/>
<keyword evidence="2" id="KW-1185">Reference proteome</keyword>
<dbReference type="SUPFAM" id="SSF56112">
    <property type="entry name" value="Protein kinase-like (PK-like)"/>
    <property type="match status" value="1"/>
</dbReference>
<dbReference type="RefSeq" id="WP_171245356.1">
    <property type="nucleotide sequence ID" value="NZ_JABEPQ010000007.1"/>
</dbReference>
<gene>
    <name evidence="1" type="ORF">HJG52_19755</name>
</gene>
<organism evidence="1 2">
    <name type="scientific">Knoellia koreensis</name>
    <dbReference type="NCBI Taxonomy" id="2730921"/>
    <lineage>
        <taxon>Bacteria</taxon>
        <taxon>Bacillati</taxon>
        <taxon>Actinomycetota</taxon>
        <taxon>Actinomycetes</taxon>
        <taxon>Micrococcales</taxon>
        <taxon>Intrasporangiaceae</taxon>
        <taxon>Knoellia</taxon>
    </lineage>
</organism>
<protein>
    <submittedName>
        <fullName evidence="1">Aminoglycoside phosphotransferase family protein</fullName>
    </submittedName>
</protein>
<keyword evidence="1" id="KW-0808">Transferase</keyword>
<accession>A0A849HEP9</accession>
<dbReference type="Proteomes" id="UP000588586">
    <property type="component" value="Unassembled WGS sequence"/>
</dbReference>
<dbReference type="Pfam" id="PF04655">
    <property type="entry name" value="APH_6_hur"/>
    <property type="match status" value="1"/>
</dbReference>
<sequence>MRSRDAAIERVVAATRDRVGDHPALSGVLDGLTGLLHDVATQWSLVLGDVYTEGIGAPVIAVEAAGEPAVLKIDRPGAALAAQVATLTAAAGRGYAEVLAADVERGAVLMERLGPSLASRRLPPGAQLDHLAAALRLAWEVPLSSPAQSVATGAGGALLDKADQLSGIVRRFRRPDDAERWGPALDRADELARHLSASRGGIPVVWCHGDPHQGNALQSNGIPRFKFVDPDGFGCEAEYDVGVTLRDFSRELLTRDASSARDWHDGLCEQAATATGTDVQRVRQWAFVERVTTGLYLRWFRDDETAETFLDSAMLLAPTA</sequence>